<evidence type="ECO:0000256" key="4">
    <source>
        <dbReference type="ARBA" id="ARBA00023136"/>
    </source>
</evidence>
<protein>
    <submittedName>
        <fullName evidence="8">Protein NRT1/ PTR FAMILY 5.2</fullName>
    </submittedName>
</protein>
<evidence type="ECO:0000256" key="6">
    <source>
        <dbReference type="SAM" id="Phobius"/>
    </source>
</evidence>
<dbReference type="InterPro" id="IPR026960">
    <property type="entry name" value="RVT-Znf"/>
</dbReference>
<evidence type="ECO:0000256" key="5">
    <source>
        <dbReference type="SAM" id="MobiDB-lite"/>
    </source>
</evidence>
<feature type="region of interest" description="Disordered" evidence="5">
    <location>
        <begin position="59"/>
        <end position="82"/>
    </location>
</feature>
<name>A0A445IM13_GLYSO</name>
<keyword evidence="3 6" id="KW-1133">Transmembrane helix</keyword>
<sequence length="641" mass="72575">MKTISGHCVLVKDISVSKAAKILTKFVSADNGTSHVINAYLHRASASFNELKLLHKELRSSHSHEKHKRHTTENGNESGKVVGNSVQSVDINKELSLGHVKFDQFKRQQSGSGNADVGVGGTLNRHILRQHNIPINPKIARQHDFGKILVESGFEKAIRSEIKQTLDQHIESGSLSSEINSSASQVDSAQPIITSPDCQVLWGHPDVAWEWQPADNTAGGLLCIWDNKLWSRILNSKYRGWRGLEGGPPKPNFSHWWYDLRSINQHGSMAEIPKKVVHKIASIQRNFLWGGHHKASKIPWVKWDTVFLPKNKGGLGIKDLSNFNEALLGKWGWELANNQNQPWARILLSKYGGWKELISGGKTLMGRWILAFASDQQQLWARIIISKYGGWSEFQNGRDKGGYSHWWRDLRKLYQQSDHSIFENHLTWKRHAKDTMMWLAKPSGEYTTKSTYSLLMNPSTTSSDGKIFKTIWKLKIPPRAVVFCWRLIKNRLPTRDNLLRRNVGIQEVDCPLCGCVQEEVGHLFFNCKMTKGLWWESMRRIQVVGPLPLSPACPFTQFCEEIGTITAQTLLVYIQDKVGFGLGYGIPTIGLVVSVLAFLLGTPLYRHRLPSGSPLTRMVQVFVAAMRKWKVHVPDHLIALH</sequence>
<evidence type="ECO:0000256" key="2">
    <source>
        <dbReference type="ARBA" id="ARBA00022692"/>
    </source>
</evidence>
<keyword evidence="4 6" id="KW-0472">Membrane</keyword>
<keyword evidence="2 6" id="KW-0812">Transmembrane</keyword>
<evidence type="ECO:0000256" key="3">
    <source>
        <dbReference type="ARBA" id="ARBA00022989"/>
    </source>
</evidence>
<dbReference type="PANTHER" id="PTHR48227:SF1">
    <property type="entry name" value="DNA LIGASE 1-LIKE"/>
    <property type="match status" value="1"/>
</dbReference>
<dbReference type="Gene3D" id="1.20.1250.20">
    <property type="entry name" value="MFS general substrate transporter like domains"/>
    <property type="match status" value="1"/>
</dbReference>
<evidence type="ECO:0000313" key="8">
    <source>
        <dbReference type="EMBL" id="RZB87085.1"/>
    </source>
</evidence>
<dbReference type="EMBL" id="QZWG01000010">
    <property type="protein sequence ID" value="RZB87085.1"/>
    <property type="molecule type" value="Genomic_DNA"/>
</dbReference>
<evidence type="ECO:0000259" key="7">
    <source>
        <dbReference type="Pfam" id="PF13966"/>
    </source>
</evidence>
<dbReference type="AlphaFoldDB" id="A0A445IM13"/>
<comment type="caution">
    <text evidence="8">The sequence shown here is derived from an EMBL/GenBank/DDBJ whole genome shotgun (WGS) entry which is preliminary data.</text>
</comment>
<dbReference type="GO" id="GO:0022857">
    <property type="term" value="F:transmembrane transporter activity"/>
    <property type="evidence" value="ECO:0007669"/>
    <property type="project" value="InterPro"/>
</dbReference>
<proteinExistence type="predicted"/>
<dbReference type="GO" id="GO:0016020">
    <property type="term" value="C:membrane"/>
    <property type="evidence" value="ECO:0007669"/>
    <property type="project" value="UniProtKB-SubCell"/>
</dbReference>
<feature type="domain" description="Reverse transcriptase zinc-binding" evidence="7">
    <location>
        <begin position="446"/>
        <end position="534"/>
    </location>
</feature>
<dbReference type="Pfam" id="PF13966">
    <property type="entry name" value="zf-RVT"/>
    <property type="match status" value="1"/>
</dbReference>
<dbReference type="Proteomes" id="UP000289340">
    <property type="component" value="Chromosome 10"/>
</dbReference>
<evidence type="ECO:0000256" key="1">
    <source>
        <dbReference type="ARBA" id="ARBA00004141"/>
    </source>
</evidence>
<evidence type="ECO:0000313" key="9">
    <source>
        <dbReference type="Proteomes" id="UP000289340"/>
    </source>
</evidence>
<organism evidence="8 9">
    <name type="scientific">Glycine soja</name>
    <name type="common">Wild soybean</name>
    <dbReference type="NCBI Taxonomy" id="3848"/>
    <lineage>
        <taxon>Eukaryota</taxon>
        <taxon>Viridiplantae</taxon>
        <taxon>Streptophyta</taxon>
        <taxon>Embryophyta</taxon>
        <taxon>Tracheophyta</taxon>
        <taxon>Spermatophyta</taxon>
        <taxon>Magnoliopsida</taxon>
        <taxon>eudicotyledons</taxon>
        <taxon>Gunneridae</taxon>
        <taxon>Pentapetalae</taxon>
        <taxon>rosids</taxon>
        <taxon>fabids</taxon>
        <taxon>Fabales</taxon>
        <taxon>Fabaceae</taxon>
        <taxon>Papilionoideae</taxon>
        <taxon>50 kb inversion clade</taxon>
        <taxon>NPAAA clade</taxon>
        <taxon>indigoferoid/millettioid clade</taxon>
        <taxon>Phaseoleae</taxon>
        <taxon>Glycine</taxon>
        <taxon>Glycine subgen. Soja</taxon>
    </lineage>
</organism>
<accession>A0A445IM13</accession>
<dbReference type="PANTHER" id="PTHR48227">
    <property type="entry name" value="DNA TOPOISOMERASE 1-LIKE"/>
    <property type="match status" value="1"/>
</dbReference>
<dbReference type="InterPro" id="IPR000109">
    <property type="entry name" value="POT_fam"/>
</dbReference>
<gene>
    <name evidence="8" type="ORF">D0Y65_026982</name>
</gene>
<dbReference type="Pfam" id="PF00854">
    <property type="entry name" value="PTR2"/>
    <property type="match status" value="1"/>
</dbReference>
<feature type="transmembrane region" description="Helical" evidence="6">
    <location>
        <begin position="578"/>
        <end position="600"/>
    </location>
</feature>
<keyword evidence="9" id="KW-1185">Reference proteome</keyword>
<dbReference type="InterPro" id="IPR036259">
    <property type="entry name" value="MFS_trans_sf"/>
</dbReference>
<comment type="subcellular location">
    <subcellularLocation>
        <location evidence="1">Membrane</location>
        <topology evidence="1">Multi-pass membrane protein</topology>
    </subcellularLocation>
</comment>
<reference evidence="8 9" key="1">
    <citation type="submission" date="2018-09" db="EMBL/GenBank/DDBJ databases">
        <title>A high-quality reference genome of wild soybean provides a powerful tool to mine soybean genomes.</title>
        <authorList>
            <person name="Xie M."/>
            <person name="Chung C.Y.L."/>
            <person name="Li M.-W."/>
            <person name="Wong F.-L."/>
            <person name="Chan T.-F."/>
            <person name="Lam H.-M."/>
        </authorList>
    </citation>
    <scope>NUCLEOTIDE SEQUENCE [LARGE SCALE GENOMIC DNA]</scope>
    <source>
        <strain evidence="9">cv. W05</strain>
        <tissue evidence="8">Hypocotyl of etiolated seedlings</tissue>
    </source>
</reference>